<sequence>MSGYGYDSDTSGVNAGRLWAGGLATAAVAGLVIIVGVLIARSVFGIAILAPEEDGHLGNATTGFYAASAALAALLAAGLLHLLLTSAPSPLSFFGWIGGLATAVAAVSPFTQEAALESQVATAAINLVAGVAIVTLLSGVAASAQQFPRRQSGGGGYGSGRRDAWERSGRQRQDGYDPNAETRAYGD</sequence>
<keyword evidence="2" id="KW-0472">Membrane</keyword>
<dbReference type="EMBL" id="JAVLVT010000002">
    <property type="protein sequence ID" value="MDS1269890.1"/>
    <property type="molecule type" value="Genomic_DNA"/>
</dbReference>
<evidence type="ECO:0000256" key="1">
    <source>
        <dbReference type="SAM" id="MobiDB-lite"/>
    </source>
</evidence>
<evidence type="ECO:0000256" key="2">
    <source>
        <dbReference type="SAM" id="Phobius"/>
    </source>
</evidence>
<accession>A0ABU2H3K5</accession>
<proteinExistence type="predicted"/>
<dbReference type="InterPro" id="IPR045713">
    <property type="entry name" value="DUF6069"/>
</dbReference>
<comment type="caution">
    <text evidence="3">The sequence shown here is derived from an EMBL/GenBank/DDBJ whole genome shotgun (WGS) entry which is preliminary data.</text>
</comment>
<evidence type="ECO:0000313" key="4">
    <source>
        <dbReference type="Proteomes" id="UP001250214"/>
    </source>
</evidence>
<feature type="transmembrane region" description="Helical" evidence="2">
    <location>
        <begin position="64"/>
        <end position="84"/>
    </location>
</feature>
<dbReference type="RefSeq" id="WP_310911424.1">
    <property type="nucleotide sequence ID" value="NZ_JAVLVT010000002.1"/>
</dbReference>
<organism evidence="3 4">
    <name type="scientific">Lipingzhangella rawalii</name>
    <dbReference type="NCBI Taxonomy" id="2055835"/>
    <lineage>
        <taxon>Bacteria</taxon>
        <taxon>Bacillati</taxon>
        <taxon>Actinomycetota</taxon>
        <taxon>Actinomycetes</taxon>
        <taxon>Streptosporangiales</taxon>
        <taxon>Nocardiopsidaceae</taxon>
        <taxon>Lipingzhangella</taxon>
    </lineage>
</organism>
<keyword evidence="2" id="KW-0812">Transmembrane</keyword>
<feature type="region of interest" description="Disordered" evidence="1">
    <location>
        <begin position="150"/>
        <end position="187"/>
    </location>
</feature>
<protein>
    <submittedName>
        <fullName evidence="3">DUF6069 family protein</fullName>
    </submittedName>
</protein>
<feature type="transmembrane region" description="Helical" evidence="2">
    <location>
        <begin position="91"/>
        <end position="111"/>
    </location>
</feature>
<feature type="transmembrane region" description="Helical" evidence="2">
    <location>
        <begin position="123"/>
        <end position="142"/>
    </location>
</feature>
<evidence type="ECO:0000313" key="3">
    <source>
        <dbReference type="EMBL" id="MDS1269890.1"/>
    </source>
</evidence>
<feature type="compositionally biased region" description="Basic and acidic residues" evidence="1">
    <location>
        <begin position="160"/>
        <end position="175"/>
    </location>
</feature>
<dbReference type="Pfam" id="PF19545">
    <property type="entry name" value="DUF6069"/>
    <property type="match status" value="1"/>
</dbReference>
<reference evidence="4" key="1">
    <citation type="submission" date="2023-07" db="EMBL/GenBank/DDBJ databases">
        <title>Novel species in the genus Lipingzhangella isolated from Sambhar Salt Lake.</title>
        <authorList>
            <person name="Jiya N."/>
            <person name="Kajale S."/>
            <person name="Sharma A."/>
        </authorList>
    </citation>
    <scope>NUCLEOTIDE SEQUENCE [LARGE SCALE GENOMIC DNA]</scope>
    <source>
        <strain evidence="4">LS1_29</strain>
    </source>
</reference>
<name>A0ABU2H3K5_9ACTN</name>
<keyword evidence="4" id="KW-1185">Reference proteome</keyword>
<dbReference type="Proteomes" id="UP001250214">
    <property type="component" value="Unassembled WGS sequence"/>
</dbReference>
<keyword evidence="2" id="KW-1133">Transmembrane helix</keyword>
<feature type="transmembrane region" description="Helical" evidence="2">
    <location>
        <begin position="18"/>
        <end position="44"/>
    </location>
</feature>
<gene>
    <name evidence="3" type="ORF">RIF23_06230</name>
</gene>